<feature type="active site" evidence="10">
    <location>
        <position position="335"/>
    </location>
</feature>
<dbReference type="Proteomes" id="UP001303373">
    <property type="component" value="Chromosome 4"/>
</dbReference>
<keyword evidence="5 13" id="KW-0732">Signal</keyword>
<evidence type="ECO:0000256" key="9">
    <source>
        <dbReference type="ARBA" id="ARBA00023180"/>
    </source>
</evidence>
<evidence type="ECO:0000256" key="2">
    <source>
        <dbReference type="ARBA" id="ARBA00007447"/>
    </source>
</evidence>
<dbReference type="InterPro" id="IPR033121">
    <property type="entry name" value="PEPTIDASE_A1"/>
</dbReference>
<dbReference type="PROSITE" id="PS00141">
    <property type="entry name" value="ASP_PROTEASE"/>
    <property type="match status" value="2"/>
</dbReference>
<reference evidence="15 16" key="1">
    <citation type="submission" date="2023-11" db="EMBL/GenBank/DDBJ databases">
        <title>An acidophilic fungus is an integral part of prey digestion in a carnivorous sundew plant.</title>
        <authorList>
            <person name="Tsai I.J."/>
        </authorList>
    </citation>
    <scope>NUCLEOTIDE SEQUENCE [LARGE SCALE GENOMIC DNA]</scope>
    <source>
        <strain evidence="15">169a</strain>
    </source>
</reference>
<organism evidence="15 16">
    <name type="scientific">Acrodontium crateriforme</name>
    <dbReference type="NCBI Taxonomy" id="150365"/>
    <lineage>
        <taxon>Eukaryota</taxon>
        <taxon>Fungi</taxon>
        <taxon>Dikarya</taxon>
        <taxon>Ascomycota</taxon>
        <taxon>Pezizomycotina</taxon>
        <taxon>Dothideomycetes</taxon>
        <taxon>Dothideomycetidae</taxon>
        <taxon>Mycosphaerellales</taxon>
        <taxon>Teratosphaeriaceae</taxon>
        <taxon>Acrodontium</taxon>
    </lineage>
</organism>
<evidence type="ECO:0000256" key="8">
    <source>
        <dbReference type="ARBA" id="ARBA00023157"/>
    </source>
</evidence>
<dbReference type="InterPro" id="IPR001969">
    <property type="entry name" value="Aspartic_peptidase_AS"/>
</dbReference>
<name>A0AAQ3M2X2_9PEZI</name>
<keyword evidence="7 12" id="KW-0378">Hydrolase</keyword>
<dbReference type="Gene3D" id="2.40.70.10">
    <property type="entry name" value="Acid Proteases"/>
    <property type="match status" value="2"/>
</dbReference>
<evidence type="ECO:0000256" key="13">
    <source>
        <dbReference type="SAM" id="SignalP"/>
    </source>
</evidence>
<dbReference type="InterPro" id="IPR021109">
    <property type="entry name" value="Peptidase_aspartic_dom_sf"/>
</dbReference>
<dbReference type="PRINTS" id="PR00792">
    <property type="entry name" value="PEPSIN"/>
</dbReference>
<evidence type="ECO:0000313" key="15">
    <source>
        <dbReference type="EMBL" id="WPH00339.1"/>
    </source>
</evidence>
<gene>
    <name evidence="15" type="ORF">R9X50_00316400</name>
</gene>
<protein>
    <submittedName>
        <fullName evidence="15">Vacuolar protease</fullName>
    </submittedName>
</protein>
<sequence>MATLLQRHFPSPIVRSFLLSLSLHSAPAYPHPNPSHQFPIPQLSENMKGGITIATALAVAAPAYAGKHSMKLHKVPLSEQLEGANIGDHMKALGQKYMGVRPEAHADGMFEETSYKGGKGHPVAVSNFLNAQYFSEIEIGTPPQTFKVVLDTGSSNLWVPSTDCNSIACYLHSKYDHSSSSTYKANGSEFEIRYGSGELSGYVSKDTMTIGDLAVKNQLFAEATSEPGLAFAFGRFDGILGLGYDTISVNGIPPPFYNMLDQGLLDEPVFSFYLSDTNDQGAESEAMFGGVNEDHYTGEMTKIPLRRKAYWEVDLDAITFGDQTAEIDSTGAILDTGTSLIALPSTIAELLNKEIGAKKGFNGQYTVECTKRDSLPDLTFTLSGYNFTIGPHDYILEVQGSCISSFMGMDIPEPAGPLAILGDSFLRRWYSVYDLGNNAVGLAKAK</sequence>
<evidence type="ECO:0000256" key="10">
    <source>
        <dbReference type="PIRSR" id="PIRSR601461-1"/>
    </source>
</evidence>
<dbReference type="AlphaFoldDB" id="A0AAQ3M2X2"/>
<evidence type="ECO:0000256" key="12">
    <source>
        <dbReference type="RuleBase" id="RU000454"/>
    </source>
</evidence>
<dbReference type="Pfam" id="PF00026">
    <property type="entry name" value="Asp"/>
    <property type="match status" value="1"/>
</dbReference>
<dbReference type="FunFam" id="2.40.70.10:FF:000002">
    <property type="entry name" value="Vacuolar aspartic proteinase"/>
    <property type="match status" value="1"/>
</dbReference>
<keyword evidence="8 11" id="KW-1015">Disulfide bond</keyword>
<keyword evidence="6 12" id="KW-0064">Aspartyl protease</keyword>
<evidence type="ECO:0000313" key="16">
    <source>
        <dbReference type="Proteomes" id="UP001303373"/>
    </source>
</evidence>
<evidence type="ECO:0000256" key="11">
    <source>
        <dbReference type="PIRSR" id="PIRSR601461-2"/>
    </source>
</evidence>
<keyword evidence="3" id="KW-0926">Vacuole</keyword>
<evidence type="ECO:0000256" key="5">
    <source>
        <dbReference type="ARBA" id="ARBA00022729"/>
    </source>
</evidence>
<dbReference type="PANTHER" id="PTHR47966:SF51">
    <property type="entry name" value="BETA-SITE APP-CLEAVING ENZYME, ISOFORM A-RELATED"/>
    <property type="match status" value="1"/>
</dbReference>
<evidence type="ECO:0000259" key="14">
    <source>
        <dbReference type="Pfam" id="PF00026"/>
    </source>
</evidence>
<evidence type="ECO:0000256" key="4">
    <source>
        <dbReference type="ARBA" id="ARBA00022670"/>
    </source>
</evidence>
<dbReference type="GO" id="GO:0004190">
    <property type="term" value="F:aspartic-type endopeptidase activity"/>
    <property type="evidence" value="ECO:0007669"/>
    <property type="project" value="UniProtKB-KW"/>
</dbReference>
<feature type="signal peptide" evidence="13">
    <location>
        <begin position="1"/>
        <end position="28"/>
    </location>
</feature>
<proteinExistence type="inferred from homology"/>
<comment type="subcellular location">
    <subcellularLocation>
        <location evidence="1">Vacuole</location>
    </subcellularLocation>
</comment>
<dbReference type="FunFam" id="2.40.70.10:FF:000036">
    <property type="entry name" value="Vacuolar aspartic protease"/>
    <property type="match status" value="1"/>
</dbReference>
<keyword evidence="4 12" id="KW-0645">Protease</keyword>
<evidence type="ECO:0000256" key="7">
    <source>
        <dbReference type="ARBA" id="ARBA00022801"/>
    </source>
</evidence>
<evidence type="ECO:0000256" key="3">
    <source>
        <dbReference type="ARBA" id="ARBA00022554"/>
    </source>
</evidence>
<feature type="active site" evidence="10">
    <location>
        <position position="151"/>
    </location>
</feature>
<dbReference type="SUPFAM" id="SSF50630">
    <property type="entry name" value="Acid proteases"/>
    <property type="match status" value="1"/>
</dbReference>
<feature type="domain" description="Peptidase A1" evidence="14">
    <location>
        <begin position="132"/>
        <end position="445"/>
    </location>
</feature>
<feature type="chain" id="PRO_5042866019" evidence="13">
    <location>
        <begin position="29"/>
        <end position="446"/>
    </location>
</feature>
<dbReference type="InterPro" id="IPR001461">
    <property type="entry name" value="Aspartic_peptidase_A1"/>
</dbReference>
<keyword evidence="9" id="KW-0325">Glycoprotein</keyword>
<dbReference type="EMBL" id="CP138583">
    <property type="protein sequence ID" value="WPH00339.1"/>
    <property type="molecule type" value="Genomic_DNA"/>
</dbReference>
<keyword evidence="16" id="KW-1185">Reference proteome</keyword>
<dbReference type="GO" id="GO:0006508">
    <property type="term" value="P:proteolysis"/>
    <property type="evidence" value="ECO:0007669"/>
    <property type="project" value="UniProtKB-KW"/>
</dbReference>
<comment type="similarity">
    <text evidence="2 12">Belongs to the peptidase A1 family.</text>
</comment>
<evidence type="ECO:0000256" key="6">
    <source>
        <dbReference type="ARBA" id="ARBA00022750"/>
    </source>
</evidence>
<dbReference type="PANTHER" id="PTHR47966">
    <property type="entry name" value="BETA-SITE APP-CLEAVING ENZYME, ISOFORM A-RELATED"/>
    <property type="match status" value="1"/>
</dbReference>
<feature type="disulfide bond" evidence="11">
    <location>
        <begin position="164"/>
        <end position="169"/>
    </location>
</feature>
<accession>A0AAQ3M2X2</accession>
<evidence type="ECO:0000256" key="1">
    <source>
        <dbReference type="ARBA" id="ARBA00004116"/>
    </source>
</evidence>
<dbReference type="GO" id="GO:0000324">
    <property type="term" value="C:fungal-type vacuole"/>
    <property type="evidence" value="ECO:0007669"/>
    <property type="project" value="TreeGrafter"/>
</dbReference>